<dbReference type="OrthoDB" id="1042522at2"/>
<feature type="domain" description="Antirepressor protein ant N-terminal" evidence="1">
    <location>
        <begin position="11"/>
        <end position="118"/>
    </location>
</feature>
<dbReference type="EMBL" id="SSMQ01000065">
    <property type="protein sequence ID" value="TKC98648.1"/>
    <property type="molecule type" value="Genomic_DNA"/>
</dbReference>
<keyword evidence="3" id="KW-1185">Reference proteome</keyword>
<dbReference type="PRINTS" id="PR01994">
    <property type="entry name" value="ANTIREPRESSR"/>
</dbReference>
<dbReference type="Pfam" id="PF10547">
    <property type="entry name" value="P22_AR_N"/>
    <property type="match status" value="1"/>
</dbReference>
<gene>
    <name evidence="2" type="ORF">E8A74_40475</name>
</gene>
<dbReference type="Proteomes" id="UP000309215">
    <property type="component" value="Unassembled WGS sequence"/>
</dbReference>
<proteinExistence type="predicted"/>
<name>A0A4U1IWU9_9BACT</name>
<dbReference type="InterPro" id="IPR018875">
    <property type="entry name" value="Antirepressor_Ant_N"/>
</dbReference>
<sequence>MNDEKKIQLVKVNVCDAELEAGKDDGGAVWVSVRRVCEVLGVAENRQLSKLKSKPWAGVNMMFTTGPDGKRYQTSVIPLKAFPMWLATINVTKVKPGIRTTLERFQKEAADVLAAYFVGIPMPAQVREEEPRAVTPPPSLAEQINMLALRQKRALELLTVIPGLYGEDYLRHRVEHAVALVTGEKPVIENPLLSVAGYLEGRGLTPKQQKENGPKFGKRVKALYFERYGQDPPKQPREVNGADRLVYSYTERDRPLFDRAFEEMTAGTPLPPLDGARLIPTPVPPPPAVDLRLPPPPFTPGATFTASEIGQPYNYSGQRVNNIAKTLGLHGDLAFGQFKAFTNERGVHNNWVYNTRGKLALENKIKQLDSLQ</sequence>
<organism evidence="2 3">
    <name type="scientific">Polyangium fumosum</name>
    <dbReference type="NCBI Taxonomy" id="889272"/>
    <lineage>
        <taxon>Bacteria</taxon>
        <taxon>Pseudomonadati</taxon>
        <taxon>Myxococcota</taxon>
        <taxon>Polyangia</taxon>
        <taxon>Polyangiales</taxon>
        <taxon>Polyangiaceae</taxon>
        <taxon>Polyangium</taxon>
    </lineage>
</organism>
<evidence type="ECO:0000313" key="2">
    <source>
        <dbReference type="EMBL" id="TKC98648.1"/>
    </source>
</evidence>
<dbReference type="AlphaFoldDB" id="A0A4U1IWU9"/>
<accession>A0A4U1IWU9</accession>
<evidence type="ECO:0000313" key="3">
    <source>
        <dbReference type="Proteomes" id="UP000309215"/>
    </source>
</evidence>
<reference evidence="2 3" key="1">
    <citation type="submission" date="2019-04" db="EMBL/GenBank/DDBJ databases">
        <authorList>
            <person name="Li Y."/>
            <person name="Wang J."/>
        </authorList>
    </citation>
    <scope>NUCLEOTIDE SEQUENCE [LARGE SCALE GENOMIC DNA]</scope>
    <source>
        <strain evidence="2 3">DSM 14668</strain>
    </source>
</reference>
<dbReference type="RefSeq" id="WP_136934477.1">
    <property type="nucleotide sequence ID" value="NZ_SSMQ01000065.1"/>
</dbReference>
<comment type="caution">
    <text evidence="2">The sequence shown here is derived from an EMBL/GenBank/DDBJ whole genome shotgun (WGS) entry which is preliminary data.</text>
</comment>
<protein>
    <recommendedName>
        <fullName evidence="1">Antirepressor protein ant N-terminal domain-containing protein</fullName>
    </recommendedName>
</protein>
<evidence type="ECO:0000259" key="1">
    <source>
        <dbReference type="Pfam" id="PF10547"/>
    </source>
</evidence>